<accession>A0A0A9FWA3</accession>
<reference evidence="1" key="1">
    <citation type="submission" date="2014-09" db="EMBL/GenBank/DDBJ databases">
        <authorList>
            <person name="Magalhaes I.L.F."/>
            <person name="Oliveira U."/>
            <person name="Santos F.R."/>
            <person name="Vidigal T.H.D.A."/>
            <person name="Brescovit A.D."/>
            <person name="Santos A.J."/>
        </authorList>
    </citation>
    <scope>NUCLEOTIDE SEQUENCE</scope>
    <source>
        <tissue evidence="1">Shoot tissue taken approximately 20 cm above the soil surface</tissue>
    </source>
</reference>
<proteinExistence type="predicted"/>
<sequence>MILGVLGWSVGCSWCPLGILEC</sequence>
<organism evidence="1">
    <name type="scientific">Arundo donax</name>
    <name type="common">Giant reed</name>
    <name type="synonym">Donax arundinaceus</name>
    <dbReference type="NCBI Taxonomy" id="35708"/>
    <lineage>
        <taxon>Eukaryota</taxon>
        <taxon>Viridiplantae</taxon>
        <taxon>Streptophyta</taxon>
        <taxon>Embryophyta</taxon>
        <taxon>Tracheophyta</taxon>
        <taxon>Spermatophyta</taxon>
        <taxon>Magnoliopsida</taxon>
        <taxon>Liliopsida</taxon>
        <taxon>Poales</taxon>
        <taxon>Poaceae</taxon>
        <taxon>PACMAD clade</taxon>
        <taxon>Arundinoideae</taxon>
        <taxon>Arundineae</taxon>
        <taxon>Arundo</taxon>
    </lineage>
</organism>
<name>A0A0A9FWA3_ARUDO</name>
<evidence type="ECO:0000313" key="1">
    <source>
        <dbReference type="EMBL" id="JAE14586.1"/>
    </source>
</evidence>
<dbReference type="AlphaFoldDB" id="A0A0A9FWA3"/>
<protein>
    <submittedName>
        <fullName evidence="1">Uncharacterized protein</fullName>
    </submittedName>
</protein>
<reference evidence="1" key="2">
    <citation type="journal article" date="2015" name="Data Brief">
        <title>Shoot transcriptome of the giant reed, Arundo donax.</title>
        <authorList>
            <person name="Barrero R.A."/>
            <person name="Guerrero F.D."/>
            <person name="Moolhuijzen P."/>
            <person name="Goolsby J.A."/>
            <person name="Tidwell J."/>
            <person name="Bellgard S.E."/>
            <person name="Bellgard M.I."/>
        </authorList>
    </citation>
    <scope>NUCLEOTIDE SEQUENCE</scope>
    <source>
        <tissue evidence="1">Shoot tissue taken approximately 20 cm above the soil surface</tissue>
    </source>
</reference>
<dbReference type="EMBL" id="GBRH01183310">
    <property type="protein sequence ID" value="JAE14586.1"/>
    <property type="molecule type" value="Transcribed_RNA"/>
</dbReference>